<dbReference type="VEuPathDB" id="FungiDB:I303_06791"/>
<reference evidence="2" key="1">
    <citation type="submission" date="2013-07" db="EMBL/GenBank/DDBJ databases">
        <title>The Genome Sequence of Cryptococcus dejecticola CBS10117.</title>
        <authorList>
            <consortium name="The Broad Institute Genome Sequencing Platform"/>
            <person name="Cuomo C."/>
            <person name="Litvintseva A."/>
            <person name="Chen Y."/>
            <person name="Heitman J."/>
            <person name="Sun S."/>
            <person name="Springer D."/>
            <person name="Dromer F."/>
            <person name="Young S.K."/>
            <person name="Zeng Q."/>
            <person name="Gargeya S."/>
            <person name="Fitzgerald M."/>
            <person name="Abouelleil A."/>
            <person name="Alvarado L."/>
            <person name="Berlin A.M."/>
            <person name="Chapman S.B."/>
            <person name="Dewar J."/>
            <person name="Goldberg J."/>
            <person name="Griggs A."/>
            <person name="Gujja S."/>
            <person name="Hansen M."/>
            <person name="Howarth C."/>
            <person name="Imamovic A."/>
            <person name="Larimer J."/>
            <person name="McCowan C."/>
            <person name="Murphy C."/>
            <person name="Pearson M."/>
            <person name="Priest M."/>
            <person name="Roberts A."/>
            <person name="Saif S."/>
            <person name="Shea T."/>
            <person name="Sykes S."/>
            <person name="Wortman J."/>
            <person name="Nusbaum C."/>
            <person name="Birren B."/>
        </authorList>
    </citation>
    <scope>NUCLEOTIDE SEQUENCE [LARGE SCALE GENOMIC DNA]</scope>
    <source>
        <strain evidence="2">CBS 10117</strain>
    </source>
</reference>
<evidence type="ECO:0000256" key="1">
    <source>
        <dbReference type="SAM" id="MobiDB-lite"/>
    </source>
</evidence>
<dbReference type="OrthoDB" id="10256743at2759"/>
<reference evidence="3" key="3">
    <citation type="submission" date="2024-02" db="EMBL/GenBank/DDBJ databases">
        <title>Comparative genomics of Cryptococcus and Kwoniella reveals pathogenesis evolution and contrasting modes of karyotype evolution via chromosome fusion or intercentromeric recombination.</title>
        <authorList>
            <person name="Coelho M.A."/>
            <person name="David-Palma M."/>
            <person name="Shea T."/>
            <person name="Bowers K."/>
            <person name="McGinley-Smith S."/>
            <person name="Mohammad A.W."/>
            <person name="Gnirke A."/>
            <person name="Yurkov A.M."/>
            <person name="Nowrousian M."/>
            <person name="Sun S."/>
            <person name="Cuomo C.A."/>
            <person name="Heitman J."/>
        </authorList>
    </citation>
    <scope>NUCLEOTIDE SEQUENCE</scope>
    <source>
        <strain evidence="3">CBS 10117</strain>
    </source>
</reference>
<feature type="compositionally biased region" description="Polar residues" evidence="1">
    <location>
        <begin position="205"/>
        <end position="224"/>
    </location>
</feature>
<dbReference type="Proteomes" id="UP000078595">
    <property type="component" value="Chromosome 9"/>
</dbReference>
<dbReference type="EMBL" id="CP144538">
    <property type="protein sequence ID" value="WWC64775.1"/>
    <property type="molecule type" value="Genomic_DNA"/>
</dbReference>
<feature type="region of interest" description="Disordered" evidence="1">
    <location>
        <begin position="43"/>
        <end position="63"/>
    </location>
</feature>
<feature type="compositionally biased region" description="Basic and acidic residues" evidence="1">
    <location>
        <begin position="43"/>
        <end position="58"/>
    </location>
</feature>
<protein>
    <submittedName>
        <fullName evidence="2">Uncharacterized protein</fullName>
    </submittedName>
</protein>
<feature type="region of interest" description="Disordered" evidence="1">
    <location>
        <begin position="182"/>
        <end position="285"/>
    </location>
</feature>
<feature type="compositionally biased region" description="Low complexity" evidence="1">
    <location>
        <begin position="225"/>
        <end position="241"/>
    </location>
</feature>
<dbReference type="GeneID" id="28970490"/>
<organism evidence="2">
    <name type="scientific">Kwoniella dejecticola CBS 10117</name>
    <dbReference type="NCBI Taxonomy" id="1296121"/>
    <lineage>
        <taxon>Eukaryota</taxon>
        <taxon>Fungi</taxon>
        <taxon>Dikarya</taxon>
        <taxon>Basidiomycota</taxon>
        <taxon>Agaricomycotina</taxon>
        <taxon>Tremellomycetes</taxon>
        <taxon>Tremellales</taxon>
        <taxon>Cryptococcaceae</taxon>
        <taxon>Kwoniella</taxon>
    </lineage>
</organism>
<dbReference type="CDD" id="cd02325">
    <property type="entry name" value="R3H"/>
    <property type="match status" value="1"/>
</dbReference>
<dbReference type="AlphaFoldDB" id="A0A1A5ZZJ6"/>
<accession>A0A1A5ZZJ6</accession>
<reference evidence="3" key="2">
    <citation type="submission" date="2013-07" db="EMBL/GenBank/DDBJ databases">
        <authorList>
            <consortium name="The Broad Institute Genome Sequencing Platform"/>
            <person name="Cuomo C."/>
            <person name="Litvintseva A."/>
            <person name="Chen Y."/>
            <person name="Heitman J."/>
            <person name="Sun S."/>
            <person name="Springer D."/>
            <person name="Dromer F."/>
            <person name="Young S.K."/>
            <person name="Zeng Q."/>
            <person name="Gargeya S."/>
            <person name="Fitzgerald M."/>
            <person name="Abouelleil A."/>
            <person name="Alvarado L."/>
            <person name="Berlin A.M."/>
            <person name="Chapman S.B."/>
            <person name="Dewar J."/>
            <person name="Goldberg J."/>
            <person name="Griggs A."/>
            <person name="Gujja S."/>
            <person name="Hansen M."/>
            <person name="Howarth C."/>
            <person name="Imamovic A."/>
            <person name="Larimer J."/>
            <person name="McCowan C."/>
            <person name="Murphy C."/>
            <person name="Pearson M."/>
            <person name="Priest M."/>
            <person name="Roberts A."/>
            <person name="Saif S."/>
            <person name="Shea T."/>
            <person name="Sykes S."/>
            <person name="Wortman J."/>
            <person name="Nusbaum C."/>
            <person name="Birren B."/>
        </authorList>
    </citation>
    <scope>NUCLEOTIDE SEQUENCE</scope>
    <source>
        <strain evidence="3">CBS 10117</strain>
    </source>
</reference>
<feature type="compositionally biased region" description="Polar residues" evidence="1">
    <location>
        <begin position="114"/>
        <end position="137"/>
    </location>
</feature>
<dbReference type="KEGG" id="kdj:28970490"/>
<dbReference type="STRING" id="1296121.A0A1A5ZZJ6"/>
<feature type="compositionally biased region" description="Low complexity" evidence="1">
    <location>
        <begin position="369"/>
        <end position="383"/>
    </location>
</feature>
<feature type="region of interest" description="Disordered" evidence="1">
    <location>
        <begin position="104"/>
        <end position="137"/>
    </location>
</feature>
<evidence type="ECO:0000313" key="2">
    <source>
        <dbReference type="EMBL" id="OBR83230.1"/>
    </source>
</evidence>
<dbReference type="EMBL" id="KI894034">
    <property type="protein sequence ID" value="OBR83230.1"/>
    <property type="molecule type" value="Genomic_DNA"/>
</dbReference>
<dbReference type="RefSeq" id="XP_018261072.1">
    <property type="nucleotide sequence ID" value="XM_018410069.1"/>
</dbReference>
<gene>
    <name evidence="2" type="ORF">I303_06791</name>
    <name evidence="3" type="ORF">I303_107387</name>
</gene>
<name>A0A1A5ZZJ6_9TREE</name>
<sequence length="581" mass="62314">MSTIDTSTPAPLRLPAILQNPTNASQRQIESYNAQQRERIQARREARAAPRTGGESKFHGKGKRVIRRLDNAAFTSNPHIAPPLKSDYYPSVPLQARANPPTYFEGGTIPRKQSIPSTITPPKGTDNSTDSANGNFNLSLKGTRQLLRKRGGKRVEGLVGVIEKELRGWLAGENWNWSSSSTDFDNVGAGEEAGPSWRVIDATPVDNSSSTDRSTGASGANVNASPSTSGPISTSTSTSTGHVGNTNRPRRRLPPRHQITGLLPPLPRNSNSNLNDIDSDGHKHNENANGLPSILEISRSPAHLSWYVVDSFERLVIHILARYYELVSWSETHHTIDGEFIRLTHIIIPSIIKPQRIAVSNSLMTPETSELSSMSGPDSGSDSIGAVTSEDDTGSGTDTDTATERGITDEEDVEGYSLEGDTTITSLPEEFTRHLYISKDPASASASAAEHPGTPAGWASELALQRTISNTSHTSAYASSEGGGTSDYSLLDDSLVLPPKAEANIHIPPPSDGDTWSDFGSDLGDLPPVPGVFASKSKLSSSISPIPISRSQFGGIGNGNASGRRKGWEDKPTFFEYLYGA</sequence>
<feature type="region of interest" description="Disordered" evidence="1">
    <location>
        <begin position="367"/>
        <end position="420"/>
    </location>
</feature>
<proteinExistence type="predicted"/>
<evidence type="ECO:0000313" key="4">
    <source>
        <dbReference type="Proteomes" id="UP000078595"/>
    </source>
</evidence>
<keyword evidence="4" id="KW-1185">Reference proteome</keyword>
<evidence type="ECO:0000313" key="3">
    <source>
        <dbReference type="EMBL" id="WWC64775.1"/>
    </source>
</evidence>